<dbReference type="PANTHER" id="PTHR11552:SF115">
    <property type="entry name" value="DEHYDROGENASE XPTC-RELATED"/>
    <property type="match status" value="1"/>
</dbReference>
<accession>A0ABR1QJR0</accession>
<evidence type="ECO:0000313" key="3">
    <source>
        <dbReference type="EMBL" id="KAK7956697.1"/>
    </source>
</evidence>
<dbReference type="Pfam" id="PF05199">
    <property type="entry name" value="GMC_oxred_C"/>
    <property type="match status" value="1"/>
</dbReference>
<organism evidence="3 4">
    <name type="scientific">Apiospora aurea</name>
    <dbReference type="NCBI Taxonomy" id="335848"/>
    <lineage>
        <taxon>Eukaryota</taxon>
        <taxon>Fungi</taxon>
        <taxon>Dikarya</taxon>
        <taxon>Ascomycota</taxon>
        <taxon>Pezizomycotina</taxon>
        <taxon>Sordariomycetes</taxon>
        <taxon>Xylariomycetidae</taxon>
        <taxon>Amphisphaeriales</taxon>
        <taxon>Apiosporaceae</taxon>
        <taxon>Apiospora</taxon>
    </lineage>
</organism>
<feature type="domain" description="Glucose-methanol-choline oxidoreductase C-terminal" evidence="2">
    <location>
        <begin position="53"/>
        <end position="180"/>
    </location>
</feature>
<gene>
    <name evidence="3" type="ORF">PG986_005919</name>
</gene>
<dbReference type="Gene3D" id="3.50.50.60">
    <property type="entry name" value="FAD/NAD(P)-binding domain"/>
    <property type="match status" value="1"/>
</dbReference>
<dbReference type="InterPro" id="IPR012132">
    <property type="entry name" value="GMC_OxRdtase"/>
</dbReference>
<evidence type="ECO:0000256" key="1">
    <source>
        <dbReference type="ARBA" id="ARBA00010790"/>
    </source>
</evidence>
<dbReference type="EMBL" id="JAQQWE010000004">
    <property type="protein sequence ID" value="KAK7956697.1"/>
    <property type="molecule type" value="Genomic_DNA"/>
</dbReference>
<protein>
    <recommendedName>
        <fullName evidence="2">Glucose-methanol-choline oxidoreductase C-terminal domain-containing protein</fullName>
    </recommendedName>
</protein>
<dbReference type="Proteomes" id="UP001391051">
    <property type="component" value="Unassembled WGS sequence"/>
</dbReference>
<evidence type="ECO:0000313" key="4">
    <source>
        <dbReference type="Proteomes" id="UP001391051"/>
    </source>
</evidence>
<comment type="caution">
    <text evidence="3">The sequence shown here is derived from an EMBL/GenBank/DDBJ whole genome shotgun (WGS) entry which is preliminary data.</text>
</comment>
<dbReference type="InterPro" id="IPR007867">
    <property type="entry name" value="GMC_OxRtase_C"/>
</dbReference>
<dbReference type="GeneID" id="92075203"/>
<name>A0ABR1QJR0_9PEZI</name>
<keyword evidence="4" id="KW-1185">Reference proteome</keyword>
<dbReference type="Gene3D" id="3.30.560.10">
    <property type="entry name" value="Glucose Oxidase, domain 3"/>
    <property type="match status" value="1"/>
</dbReference>
<evidence type="ECO:0000259" key="2">
    <source>
        <dbReference type="Pfam" id="PF05199"/>
    </source>
</evidence>
<dbReference type="InterPro" id="IPR036188">
    <property type="entry name" value="FAD/NAD-bd_sf"/>
</dbReference>
<sequence length="192" mass="20161">MKIPRAVARFPNLGVDFWDVTSAPLENLGNIRTPVRMADVVGGGSVVNGMEELDADAAPIVQYQAFAHPADRAVVLASIRWIRDLYRTSTLLAGYGPVEVAPGAAAQTDEAMWDALVSGGLVRPSNSHPSGTCAMMPAALGGCVGADLLVHETRRLGVVDASVMPLIPGTNLQATVYAVAEKAADVIKTRNQ</sequence>
<reference evidence="3 4" key="1">
    <citation type="submission" date="2023-01" db="EMBL/GenBank/DDBJ databases">
        <title>Analysis of 21 Apiospora genomes using comparative genomics revels a genus with tremendous synthesis potential of carbohydrate active enzymes and secondary metabolites.</title>
        <authorList>
            <person name="Sorensen T."/>
        </authorList>
    </citation>
    <scope>NUCLEOTIDE SEQUENCE [LARGE SCALE GENOMIC DNA]</scope>
    <source>
        <strain evidence="3 4">CBS 24483</strain>
    </source>
</reference>
<dbReference type="PANTHER" id="PTHR11552">
    <property type="entry name" value="GLUCOSE-METHANOL-CHOLINE GMC OXIDOREDUCTASE"/>
    <property type="match status" value="1"/>
</dbReference>
<comment type="similarity">
    <text evidence="1">Belongs to the GMC oxidoreductase family.</text>
</comment>
<proteinExistence type="inferred from homology"/>
<dbReference type="SUPFAM" id="SSF51905">
    <property type="entry name" value="FAD/NAD(P)-binding domain"/>
    <property type="match status" value="1"/>
</dbReference>
<dbReference type="RefSeq" id="XP_066702003.1">
    <property type="nucleotide sequence ID" value="XM_066842141.1"/>
</dbReference>